<comment type="caution">
    <text evidence="10">The sequence shown here is derived from an EMBL/GenBank/DDBJ whole genome shotgun (WGS) entry which is preliminary data.</text>
</comment>
<dbReference type="InterPro" id="IPR050535">
    <property type="entry name" value="DNA_Repair-Maintenance_Comp"/>
</dbReference>
<keyword evidence="5" id="KW-0378">Hydrolase</keyword>
<dbReference type="SUPFAM" id="SSF56300">
    <property type="entry name" value="Metallo-dependent phosphatases"/>
    <property type="match status" value="1"/>
</dbReference>
<sequence>MKVAHISDTHLGYMQYRLPERKQDFMLAFERAIDICIEEGVDIILHTGDLFETYQPDMVTLSRCIRTLQKVKAHGIEFIAITGNHDRALRRGTIPPQRILEDLGILKLLNYRPGAPAEELVLSLDGVLIAGFQYFPRRMIKVLKEGFFDELSELAFKATTSILMFHQGIGQYLPYEESFEMELMELPEGFDYYAGGHIHTFVKENLKGGLFSYSGATEFRTVKEAERGKRGFNIFDTDRRELKRIELENLRPFKVARFSEERAKETLEEVLQFVSLAEQPPVVVIDYEYKSLEIETLSKTLEEIEKQSLLLRITKRRITSESNDVTSPGKTFSEFLEEFLREQNHGDKVINLAKEVLTANPDHIQEILKEFVKKELKENLGEIKSFLE</sequence>
<evidence type="ECO:0000313" key="11">
    <source>
        <dbReference type="Proteomes" id="UP000295777"/>
    </source>
</evidence>
<dbReference type="PANTHER" id="PTHR30337:SF0">
    <property type="entry name" value="NUCLEASE SBCCD SUBUNIT D"/>
    <property type="match status" value="1"/>
</dbReference>
<evidence type="ECO:0000256" key="4">
    <source>
        <dbReference type="ARBA" id="ARBA00022763"/>
    </source>
</evidence>
<evidence type="ECO:0000313" key="10">
    <source>
        <dbReference type="EMBL" id="TCK05263.1"/>
    </source>
</evidence>
<dbReference type="OrthoDB" id="9773856at2"/>
<keyword evidence="11" id="KW-1185">Reference proteome</keyword>
<protein>
    <submittedName>
        <fullName evidence="10">DNA repair exonuclease SbcCD nuclease subunit</fullName>
    </submittedName>
</protein>
<dbReference type="GO" id="GO:0004519">
    <property type="term" value="F:endonuclease activity"/>
    <property type="evidence" value="ECO:0007669"/>
    <property type="project" value="UniProtKB-KW"/>
</dbReference>
<evidence type="ECO:0000256" key="2">
    <source>
        <dbReference type="ARBA" id="ARBA00022723"/>
    </source>
</evidence>
<organism evidence="10 11">
    <name type="scientific">Phorcysia thermohydrogeniphila</name>
    <dbReference type="NCBI Taxonomy" id="936138"/>
    <lineage>
        <taxon>Bacteria</taxon>
        <taxon>Pseudomonadati</taxon>
        <taxon>Aquificota</taxon>
        <taxon>Aquificia</taxon>
        <taxon>Desulfurobacteriales</taxon>
        <taxon>Desulfurobacteriaceae</taxon>
        <taxon>Phorcysia</taxon>
    </lineage>
</organism>
<dbReference type="GO" id="GO:0006302">
    <property type="term" value="P:double-strand break repair"/>
    <property type="evidence" value="ECO:0007669"/>
    <property type="project" value="InterPro"/>
</dbReference>
<keyword evidence="7" id="KW-0234">DNA repair</keyword>
<dbReference type="InterPro" id="IPR032885">
    <property type="entry name" value="Mre11_archaea-type"/>
</dbReference>
<evidence type="ECO:0000256" key="5">
    <source>
        <dbReference type="ARBA" id="ARBA00022801"/>
    </source>
</evidence>
<dbReference type="HAMAP" id="MF_02044">
    <property type="entry name" value="Mre11"/>
    <property type="match status" value="1"/>
</dbReference>
<dbReference type="EMBL" id="SMFV01000002">
    <property type="protein sequence ID" value="TCK05263.1"/>
    <property type="molecule type" value="Genomic_DNA"/>
</dbReference>
<dbReference type="CDD" id="cd00840">
    <property type="entry name" value="MPP_Mre11_N"/>
    <property type="match status" value="1"/>
</dbReference>
<evidence type="ECO:0000256" key="3">
    <source>
        <dbReference type="ARBA" id="ARBA00022759"/>
    </source>
</evidence>
<name>A0A4R1GEJ1_9BACT</name>
<accession>A0A4R1GEJ1</accession>
<keyword evidence="6 10" id="KW-0269">Exonuclease</keyword>
<keyword evidence="4" id="KW-0227">DNA damage</keyword>
<keyword evidence="3" id="KW-0255">Endonuclease</keyword>
<proteinExistence type="inferred from homology"/>
<evidence type="ECO:0000256" key="8">
    <source>
        <dbReference type="ARBA" id="ARBA00023211"/>
    </source>
</evidence>
<evidence type="ECO:0000256" key="6">
    <source>
        <dbReference type="ARBA" id="ARBA00022839"/>
    </source>
</evidence>
<dbReference type="AlphaFoldDB" id="A0A4R1GEJ1"/>
<evidence type="ECO:0000256" key="1">
    <source>
        <dbReference type="ARBA" id="ARBA00022722"/>
    </source>
</evidence>
<dbReference type="GO" id="GO:0004527">
    <property type="term" value="F:exonuclease activity"/>
    <property type="evidence" value="ECO:0007669"/>
    <property type="project" value="UniProtKB-KW"/>
</dbReference>
<evidence type="ECO:0000256" key="7">
    <source>
        <dbReference type="ARBA" id="ARBA00023204"/>
    </source>
</evidence>
<dbReference type="Gene3D" id="3.60.21.10">
    <property type="match status" value="1"/>
</dbReference>
<dbReference type="InterPro" id="IPR041796">
    <property type="entry name" value="Mre11_N"/>
</dbReference>
<dbReference type="Pfam" id="PF00149">
    <property type="entry name" value="Metallophos"/>
    <property type="match status" value="1"/>
</dbReference>
<dbReference type="RefSeq" id="WP_132525831.1">
    <property type="nucleotide sequence ID" value="NZ_SMFV01000002.1"/>
</dbReference>
<dbReference type="PANTHER" id="PTHR30337">
    <property type="entry name" value="COMPONENT OF ATP-DEPENDENT DSDNA EXONUCLEASE"/>
    <property type="match status" value="1"/>
</dbReference>
<keyword evidence="8" id="KW-0464">Manganese</keyword>
<dbReference type="GO" id="GO:0046872">
    <property type="term" value="F:metal ion binding"/>
    <property type="evidence" value="ECO:0007669"/>
    <property type="project" value="UniProtKB-KW"/>
</dbReference>
<reference evidence="10 11" key="1">
    <citation type="submission" date="2019-03" db="EMBL/GenBank/DDBJ databases">
        <title>Genomic Encyclopedia of Archaeal and Bacterial Type Strains, Phase II (KMG-II): from individual species to whole genera.</title>
        <authorList>
            <person name="Goeker M."/>
        </authorList>
    </citation>
    <scope>NUCLEOTIDE SEQUENCE [LARGE SCALE GENOMIC DNA]</scope>
    <source>
        <strain evidence="10 11">DSM 24425</strain>
    </source>
</reference>
<feature type="domain" description="Calcineurin-like phosphoesterase" evidence="9">
    <location>
        <begin position="1"/>
        <end position="200"/>
    </location>
</feature>
<evidence type="ECO:0000259" key="9">
    <source>
        <dbReference type="Pfam" id="PF00149"/>
    </source>
</evidence>
<dbReference type="InterPro" id="IPR004843">
    <property type="entry name" value="Calcineurin-like_PHP"/>
</dbReference>
<gene>
    <name evidence="10" type="ORF">CLV27_0689</name>
</gene>
<keyword evidence="1" id="KW-0540">Nuclease</keyword>
<dbReference type="InterPro" id="IPR029052">
    <property type="entry name" value="Metallo-depent_PP-like"/>
</dbReference>
<dbReference type="Proteomes" id="UP000295777">
    <property type="component" value="Unassembled WGS sequence"/>
</dbReference>
<keyword evidence="2" id="KW-0479">Metal-binding</keyword>